<reference evidence="1 2" key="1">
    <citation type="submission" date="2019-08" db="EMBL/GenBank/DDBJ databases">
        <authorList>
            <person name="Luo N."/>
        </authorList>
    </citation>
    <scope>NUCLEOTIDE SEQUENCE [LARGE SCALE GENOMIC DNA]</scope>
    <source>
        <strain evidence="1 2">NCIMB 9442</strain>
    </source>
</reference>
<organism evidence="1 2">
    <name type="scientific">Nitratidesulfovibrio oxamicus</name>
    <dbReference type="NCBI Taxonomy" id="32016"/>
    <lineage>
        <taxon>Bacteria</taxon>
        <taxon>Pseudomonadati</taxon>
        <taxon>Thermodesulfobacteriota</taxon>
        <taxon>Desulfovibrionia</taxon>
        <taxon>Desulfovibrionales</taxon>
        <taxon>Desulfovibrionaceae</taxon>
        <taxon>Nitratidesulfovibrio</taxon>
    </lineage>
</organism>
<feature type="non-terminal residue" evidence="1">
    <location>
        <position position="62"/>
    </location>
</feature>
<sequence>MRYSSFLLSLSLHCAIVLLVFFWPSSPPVRLDMPVVQVDLVSLGAPGGPKAPPAPAPGPAQP</sequence>
<evidence type="ECO:0000313" key="2">
    <source>
        <dbReference type="Proteomes" id="UP001194469"/>
    </source>
</evidence>
<dbReference type="EMBL" id="VRYY01000426">
    <property type="protein sequence ID" value="MBG3877954.1"/>
    <property type="molecule type" value="Genomic_DNA"/>
</dbReference>
<gene>
    <name evidence="1" type="ORF">FVW20_13285</name>
</gene>
<proteinExistence type="predicted"/>
<comment type="caution">
    <text evidence="1">The sequence shown here is derived from an EMBL/GenBank/DDBJ whole genome shotgun (WGS) entry which is preliminary data.</text>
</comment>
<evidence type="ECO:0000313" key="1">
    <source>
        <dbReference type="EMBL" id="MBG3877954.1"/>
    </source>
</evidence>
<accession>A0ABS0J6B7</accession>
<name>A0ABS0J6B7_9BACT</name>
<keyword evidence="2" id="KW-1185">Reference proteome</keyword>
<protein>
    <submittedName>
        <fullName evidence="1">Protein TolA</fullName>
    </submittedName>
</protein>
<dbReference type="Proteomes" id="UP001194469">
    <property type="component" value="Unassembled WGS sequence"/>
</dbReference>